<dbReference type="EMBL" id="AJJU01000003">
    <property type="protein sequence ID" value="EID75900.1"/>
    <property type="molecule type" value="Genomic_DNA"/>
</dbReference>
<keyword evidence="5" id="KW-0998">Cell outer membrane</keyword>
<evidence type="ECO:0000259" key="7">
    <source>
        <dbReference type="Pfam" id="PF14322"/>
    </source>
</evidence>
<dbReference type="eggNOG" id="COG1395">
    <property type="taxonomic scope" value="Bacteria"/>
</dbReference>
<comment type="subcellular location">
    <subcellularLocation>
        <location evidence="1">Cell outer membrane</location>
    </subcellularLocation>
</comment>
<protein>
    <submittedName>
        <fullName evidence="8">RagB/SusD domain-containing protein</fullName>
    </submittedName>
</protein>
<dbReference type="OrthoDB" id="5694214at2"/>
<evidence type="ECO:0000313" key="9">
    <source>
        <dbReference type="Proteomes" id="UP000005938"/>
    </source>
</evidence>
<dbReference type="STRING" id="946077.W5A_03119"/>
<organism evidence="8 9">
    <name type="scientific">Imtechella halotolerans K1</name>
    <dbReference type="NCBI Taxonomy" id="946077"/>
    <lineage>
        <taxon>Bacteria</taxon>
        <taxon>Pseudomonadati</taxon>
        <taxon>Bacteroidota</taxon>
        <taxon>Flavobacteriia</taxon>
        <taxon>Flavobacteriales</taxon>
        <taxon>Flavobacteriaceae</taxon>
        <taxon>Imtechella</taxon>
    </lineage>
</organism>
<dbReference type="RefSeq" id="WP_008237323.1">
    <property type="nucleotide sequence ID" value="NZ_AJJU01000003.1"/>
</dbReference>
<dbReference type="GO" id="GO:0009279">
    <property type="term" value="C:cell outer membrane"/>
    <property type="evidence" value="ECO:0007669"/>
    <property type="project" value="UniProtKB-SubCell"/>
</dbReference>
<dbReference type="InterPro" id="IPR012944">
    <property type="entry name" value="SusD_RagB_dom"/>
</dbReference>
<dbReference type="AlphaFoldDB" id="I0WHN4"/>
<dbReference type="CDD" id="cd08977">
    <property type="entry name" value="SusD"/>
    <property type="match status" value="1"/>
</dbReference>
<gene>
    <name evidence="8" type="ORF">W5A_03119</name>
</gene>
<dbReference type="Pfam" id="PF07980">
    <property type="entry name" value="SusD_RagB"/>
    <property type="match status" value="1"/>
</dbReference>
<reference evidence="8 9" key="1">
    <citation type="journal article" date="2012" name="J. Bacteriol.">
        <title>Genome Sequence of the Halotolerant Bacterium Imtechella halotolerans K1T.</title>
        <authorList>
            <person name="Kumar S."/>
            <person name="Vikram S."/>
            <person name="Subramanian S."/>
            <person name="Raghava G.P."/>
            <person name="Pinnaka A.K."/>
        </authorList>
    </citation>
    <scope>NUCLEOTIDE SEQUENCE [LARGE SCALE GENOMIC DNA]</scope>
    <source>
        <strain evidence="8 9">K1</strain>
    </source>
</reference>
<evidence type="ECO:0000256" key="2">
    <source>
        <dbReference type="ARBA" id="ARBA00006275"/>
    </source>
</evidence>
<dbReference type="Pfam" id="PF14322">
    <property type="entry name" value="SusD-like_3"/>
    <property type="match status" value="1"/>
</dbReference>
<feature type="domain" description="RagB/SusD" evidence="6">
    <location>
        <begin position="350"/>
        <end position="495"/>
    </location>
</feature>
<comment type="caution">
    <text evidence="8">The sequence shown here is derived from an EMBL/GenBank/DDBJ whole genome shotgun (WGS) entry which is preliminary data.</text>
</comment>
<evidence type="ECO:0000256" key="5">
    <source>
        <dbReference type="ARBA" id="ARBA00023237"/>
    </source>
</evidence>
<accession>I0WHN4</accession>
<feature type="domain" description="SusD-like N-terminal" evidence="7">
    <location>
        <begin position="20"/>
        <end position="193"/>
    </location>
</feature>
<evidence type="ECO:0000313" key="8">
    <source>
        <dbReference type="EMBL" id="EID75900.1"/>
    </source>
</evidence>
<evidence type="ECO:0000256" key="4">
    <source>
        <dbReference type="ARBA" id="ARBA00023136"/>
    </source>
</evidence>
<dbReference type="InterPro" id="IPR033985">
    <property type="entry name" value="SusD-like_N"/>
</dbReference>
<evidence type="ECO:0000259" key="6">
    <source>
        <dbReference type="Pfam" id="PF07980"/>
    </source>
</evidence>
<evidence type="ECO:0000256" key="3">
    <source>
        <dbReference type="ARBA" id="ARBA00022729"/>
    </source>
</evidence>
<evidence type="ECO:0000256" key="1">
    <source>
        <dbReference type="ARBA" id="ARBA00004442"/>
    </source>
</evidence>
<dbReference type="Gene3D" id="1.25.40.390">
    <property type="match status" value="1"/>
</dbReference>
<keyword evidence="4" id="KW-0472">Membrane</keyword>
<sequence>MKKYILIITSFILFIGCDIDLKPESSLTYNGFWDTEEAVRSAHVGIYSTIRNYNYTLWRMGELRSDIWGGPTLESPSDLNLIDNNINVSNAPFTDWAQFYKLMHYINDFIKNAPKVTFKNENEKNHLLGQVYGIRAYIYFSMLKAWGDIPITTEPINGVDILALQKPRSPKTEVMTQIKSDLEQSLDYFGNDNNLWLNTKIYWSKAATLTLKGEAYLWSGVVLGSGETDFLQAKIALESISGFSLVPYTNLWGADNESNNEFIFTIDYQRGQASNFYSNFTSRAVDIHNETTGGLWDANGTTLIDFVVNGGNRYGPSEKILSLIDDTNDARRGNFIRIYTNNAGHIPFDNNGYVGAILTKFLGNVGSDGLRENYNNIPIYRYADVLLLLAEAKNHLNEDPSAEINAVRQRAYGANFPGYQFTNGSKTENTNHILNERLKEFIGEGKRWWDLVRAGGNYVYDEIPTLNASDSHKIYYPISESMIAKDPILEQTEGYEN</sequence>
<dbReference type="SUPFAM" id="SSF48452">
    <property type="entry name" value="TPR-like"/>
    <property type="match status" value="1"/>
</dbReference>
<dbReference type="PATRIC" id="fig|946077.3.peg.630"/>
<comment type="similarity">
    <text evidence="2">Belongs to the SusD family.</text>
</comment>
<keyword evidence="9" id="KW-1185">Reference proteome</keyword>
<dbReference type="InterPro" id="IPR011990">
    <property type="entry name" value="TPR-like_helical_dom_sf"/>
</dbReference>
<keyword evidence="3" id="KW-0732">Signal</keyword>
<dbReference type="PROSITE" id="PS51257">
    <property type="entry name" value="PROKAR_LIPOPROTEIN"/>
    <property type="match status" value="1"/>
</dbReference>
<dbReference type="Proteomes" id="UP000005938">
    <property type="component" value="Unassembled WGS sequence"/>
</dbReference>
<proteinExistence type="inferred from homology"/>
<name>I0WHN4_9FLAO</name>